<evidence type="ECO:0000256" key="2">
    <source>
        <dbReference type="ARBA" id="ARBA00023033"/>
    </source>
</evidence>
<keyword evidence="1" id="KW-0560">Oxidoreductase</keyword>
<dbReference type="GO" id="GO:0016705">
    <property type="term" value="F:oxidoreductase activity, acting on paired donors, with incorporation or reduction of molecular oxygen"/>
    <property type="evidence" value="ECO:0007669"/>
    <property type="project" value="InterPro"/>
</dbReference>
<organism evidence="4 5">
    <name type="scientific">Rhizobium etli (strain ATCC 51251 / DSM 11541 / JCM 21823 / NBRC 15573 / CFN 42)</name>
    <dbReference type="NCBI Taxonomy" id="347834"/>
    <lineage>
        <taxon>Bacteria</taxon>
        <taxon>Pseudomonadati</taxon>
        <taxon>Pseudomonadota</taxon>
        <taxon>Alphaproteobacteria</taxon>
        <taxon>Hyphomicrobiales</taxon>
        <taxon>Rhizobiaceae</taxon>
        <taxon>Rhizobium/Agrobacterium group</taxon>
        <taxon>Rhizobium</taxon>
    </lineage>
</organism>
<dbReference type="PANTHER" id="PTHR30137:SF8">
    <property type="entry name" value="BLR5498 PROTEIN"/>
    <property type="match status" value="1"/>
</dbReference>
<dbReference type="AlphaFoldDB" id="Q2JZA0"/>
<evidence type="ECO:0000313" key="5">
    <source>
        <dbReference type="Proteomes" id="UP000001936"/>
    </source>
</evidence>
<accession>Q2JZA0</accession>
<evidence type="ECO:0000259" key="3">
    <source>
        <dbReference type="Pfam" id="PF00296"/>
    </source>
</evidence>
<keyword evidence="5" id="KW-1185">Reference proteome</keyword>
<dbReference type="Gene3D" id="3.20.20.30">
    <property type="entry name" value="Luciferase-like domain"/>
    <property type="match status" value="1"/>
</dbReference>
<dbReference type="KEGG" id="ret:RHE_PF00195"/>
<dbReference type="CDD" id="cd00347">
    <property type="entry name" value="Flavin_utilizing_monoxygenases"/>
    <property type="match status" value="1"/>
</dbReference>
<dbReference type="EMBL" id="CP000138">
    <property type="protein sequence ID" value="ABC94086.1"/>
    <property type="molecule type" value="Genomic_DNA"/>
</dbReference>
<dbReference type="Proteomes" id="UP000001936">
    <property type="component" value="Plasmid p42f"/>
</dbReference>
<geneLocation type="plasmid" evidence="4 5">
    <name>p42f</name>
</geneLocation>
<dbReference type="InterPro" id="IPR036661">
    <property type="entry name" value="Luciferase-like_sf"/>
</dbReference>
<evidence type="ECO:0000313" key="4">
    <source>
        <dbReference type="EMBL" id="ABC94086.1"/>
    </source>
</evidence>
<feature type="domain" description="Luciferase-like" evidence="3">
    <location>
        <begin position="1"/>
        <end position="315"/>
    </location>
</feature>
<reference evidence="4 5" key="1">
    <citation type="journal article" date="2006" name="Proc. Natl. Acad. Sci. U.S.A.">
        <title>The partitioned Rhizobium etli genome: genetic and metabolic redundancy in seven interacting replicons.</title>
        <authorList>
            <person name="Gonzalez V."/>
            <person name="Santamaria R.I."/>
            <person name="Bustos P."/>
            <person name="Hernandez-Gonzalez I."/>
            <person name="Medrano-Soto A."/>
            <person name="Moreno-Hagelsieb G."/>
            <person name="Janga S.C."/>
            <person name="Ramirez M.A."/>
            <person name="Jimenez-Jacinto V."/>
            <person name="Collado-Vides J."/>
            <person name="Davila G."/>
        </authorList>
    </citation>
    <scope>NUCLEOTIDE SEQUENCE [LARGE SCALE GENOMIC DNA]</scope>
    <source>
        <strain evidence="5">ATCC 51251 / DSM 11541 / JCM 21823 / NBRC 15573 / CFN 42</strain>
    </source>
</reference>
<dbReference type="Pfam" id="PF00296">
    <property type="entry name" value="Bac_luciferase"/>
    <property type="match status" value="1"/>
</dbReference>
<name>Q2JZA0_RHIEC</name>
<dbReference type="OrthoDB" id="9804736at2"/>
<gene>
    <name evidence="4" type="ordered locus">RHE_PF00195</name>
</gene>
<dbReference type="HOGENOM" id="CLU_027853_3_0_5"/>
<dbReference type="PANTHER" id="PTHR30137">
    <property type="entry name" value="LUCIFERASE-LIKE MONOOXYGENASE"/>
    <property type="match status" value="1"/>
</dbReference>
<keyword evidence="2" id="KW-0503">Monooxygenase</keyword>
<dbReference type="GO" id="GO:0004497">
    <property type="term" value="F:monooxygenase activity"/>
    <property type="evidence" value="ECO:0007669"/>
    <property type="project" value="UniProtKB-KW"/>
</dbReference>
<dbReference type="InterPro" id="IPR050766">
    <property type="entry name" value="Bact_Lucif_Oxidored"/>
</dbReference>
<sequence>MKFAVSLTMERFSSDIPMSTVKNNLLQLARMADEGGFEALWTAEHHTIECTISPNPFQTLVWLAQHTQQIRLGTSTLVAPYWTPIRLAGESALCDHLTNGRLEFGIARGSYQYEFDRMAGGMPQQEGVAYMKEIVPAVKKLWAGDYAHDGHYWKFPTATSVPKPLQQPHPPIWVAARDAGSFDWAIANGASILSTPLSQPAAEIQVLADKFNKAVADHPEVPRPRFMMQRRTCVYDKADGWELAVRHSMDYGRAFENLMQNIGMVREGFPEAVPYDAVKGKDNYNPDNIRRNLMFGTPDEAIEKLLVYEEAGVDQYCLGLTFNLPFELQKRTIELFVEEIMPFFAAREKDKQRKAAAG</sequence>
<dbReference type="RefSeq" id="WP_011428503.1">
    <property type="nucleotide sequence ID" value="NC_007766.1"/>
</dbReference>
<dbReference type="SUPFAM" id="SSF51679">
    <property type="entry name" value="Bacterial luciferase-like"/>
    <property type="match status" value="1"/>
</dbReference>
<dbReference type="GO" id="GO:0005829">
    <property type="term" value="C:cytosol"/>
    <property type="evidence" value="ECO:0007669"/>
    <property type="project" value="TreeGrafter"/>
</dbReference>
<proteinExistence type="predicted"/>
<dbReference type="InterPro" id="IPR011251">
    <property type="entry name" value="Luciferase-like_dom"/>
</dbReference>
<evidence type="ECO:0000256" key="1">
    <source>
        <dbReference type="ARBA" id="ARBA00023002"/>
    </source>
</evidence>
<keyword evidence="4" id="KW-0614">Plasmid</keyword>
<protein>
    <submittedName>
        <fullName evidence="4">Oxidoreductase protein</fullName>
    </submittedName>
</protein>